<evidence type="ECO:0000256" key="5">
    <source>
        <dbReference type="RuleBase" id="RU361279"/>
    </source>
</evidence>
<protein>
    <recommendedName>
        <fullName evidence="5">5-formyltetrahydrofolate cyclo-ligase</fullName>
        <ecNumber evidence="5">6.3.3.2</ecNumber>
    </recommendedName>
</protein>
<evidence type="ECO:0000256" key="4">
    <source>
        <dbReference type="PIRSR" id="PIRSR006806-1"/>
    </source>
</evidence>
<dbReference type="PANTHER" id="PTHR23407:SF1">
    <property type="entry name" value="5-FORMYLTETRAHYDROFOLATE CYCLO-LIGASE"/>
    <property type="match status" value="1"/>
</dbReference>
<comment type="similarity">
    <text evidence="1 5">Belongs to the 5-formyltetrahydrofolate cyclo-ligase family.</text>
</comment>
<keyword evidence="7" id="KW-0436">Ligase</keyword>
<evidence type="ECO:0000256" key="3">
    <source>
        <dbReference type="ARBA" id="ARBA00022840"/>
    </source>
</evidence>
<dbReference type="SUPFAM" id="SSF100950">
    <property type="entry name" value="NagB/RpiA/CoA transferase-like"/>
    <property type="match status" value="1"/>
</dbReference>
<evidence type="ECO:0000256" key="1">
    <source>
        <dbReference type="ARBA" id="ARBA00010638"/>
    </source>
</evidence>
<feature type="region of interest" description="Disordered" evidence="6">
    <location>
        <begin position="1"/>
        <end position="20"/>
    </location>
</feature>
<sequence>MTGNGQTDCGKAQSAKEKKDAIRRRTLAWRRSLGAGDAGKLSAGLCSRLTAFLEEAWAKEIPILAYAAVRGEADLSACCRRLLEDGKKLYFPRVRGDEMDFVRVRDLKEDLMPGAFGVPEPVGEEIFSEGRALALIPGVVFDAGGARAGYGKGYYDRYLAARRDIVKIGICYQGQICESLPADPWDIYMDAIVTEQSVYQMERRALWN</sequence>
<dbReference type="Pfam" id="PF01812">
    <property type="entry name" value="5-FTHF_cyc-lig"/>
    <property type="match status" value="1"/>
</dbReference>
<dbReference type="Gene3D" id="3.40.50.10420">
    <property type="entry name" value="NagB/RpiA/CoA transferase-like"/>
    <property type="match status" value="1"/>
</dbReference>
<dbReference type="Proteomes" id="UP000823912">
    <property type="component" value="Unassembled WGS sequence"/>
</dbReference>
<reference evidence="7" key="1">
    <citation type="submission" date="2020-10" db="EMBL/GenBank/DDBJ databases">
        <authorList>
            <person name="Gilroy R."/>
        </authorList>
    </citation>
    <scope>NUCLEOTIDE SEQUENCE</scope>
    <source>
        <strain evidence="7">ChiSjej5B23-6657</strain>
    </source>
</reference>
<dbReference type="PIRSF" id="PIRSF006806">
    <property type="entry name" value="FTHF_cligase"/>
    <property type="match status" value="1"/>
</dbReference>
<comment type="catalytic activity">
    <reaction evidence="5">
        <text>(6S)-5-formyl-5,6,7,8-tetrahydrofolate + ATP = (6R)-5,10-methenyltetrahydrofolate + ADP + phosphate</text>
        <dbReference type="Rhea" id="RHEA:10488"/>
        <dbReference type="ChEBI" id="CHEBI:30616"/>
        <dbReference type="ChEBI" id="CHEBI:43474"/>
        <dbReference type="ChEBI" id="CHEBI:57455"/>
        <dbReference type="ChEBI" id="CHEBI:57457"/>
        <dbReference type="ChEBI" id="CHEBI:456216"/>
        <dbReference type="EC" id="6.3.3.2"/>
    </reaction>
</comment>
<dbReference type="InterPro" id="IPR002698">
    <property type="entry name" value="FTHF_cligase"/>
</dbReference>
<feature type="binding site" evidence="4">
    <location>
        <begin position="147"/>
        <end position="155"/>
    </location>
    <ligand>
        <name>ATP</name>
        <dbReference type="ChEBI" id="CHEBI:30616"/>
    </ligand>
</feature>
<keyword evidence="5" id="KW-0460">Magnesium</keyword>
<dbReference type="GO" id="GO:0005524">
    <property type="term" value="F:ATP binding"/>
    <property type="evidence" value="ECO:0007669"/>
    <property type="project" value="UniProtKB-KW"/>
</dbReference>
<comment type="caution">
    <text evidence="7">The sequence shown here is derived from an EMBL/GenBank/DDBJ whole genome shotgun (WGS) entry which is preliminary data.</text>
</comment>
<keyword evidence="5" id="KW-0479">Metal-binding</keyword>
<dbReference type="GO" id="GO:0009396">
    <property type="term" value="P:folic acid-containing compound biosynthetic process"/>
    <property type="evidence" value="ECO:0007669"/>
    <property type="project" value="TreeGrafter"/>
</dbReference>
<dbReference type="GO" id="GO:0030272">
    <property type="term" value="F:5-formyltetrahydrofolate cyclo-ligase activity"/>
    <property type="evidence" value="ECO:0007669"/>
    <property type="project" value="UniProtKB-EC"/>
</dbReference>
<feature type="binding site" evidence="4">
    <location>
        <position position="72"/>
    </location>
    <ligand>
        <name>substrate</name>
    </ligand>
</feature>
<comment type="cofactor">
    <cofactor evidence="5">
        <name>Mg(2+)</name>
        <dbReference type="ChEBI" id="CHEBI:18420"/>
    </cofactor>
</comment>
<dbReference type="InterPro" id="IPR037171">
    <property type="entry name" value="NagB/RpiA_transferase-like"/>
</dbReference>
<dbReference type="GO" id="GO:0046872">
    <property type="term" value="F:metal ion binding"/>
    <property type="evidence" value="ECO:0007669"/>
    <property type="project" value="UniProtKB-KW"/>
</dbReference>
<name>A0A9D1EAQ8_9FIRM</name>
<dbReference type="PANTHER" id="PTHR23407">
    <property type="entry name" value="ATPASE INHIBITOR/5-FORMYLTETRAHYDROFOLATE CYCLO-LIGASE"/>
    <property type="match status" value="1"/>
</dbReference>
<organism evidence="7 8">
    <name type="scientific">Candidatus Pullilachnospira gallistercoris</name>
    <dbReference type="NCBI Taxonomy" id="2840911"/>
    <lineage>
        <taxon>Bacteria</taxon>
        <taxon>Bacillati</taxon>
        <taxon>Bacillota</taxon>
        <taxon>Clostridia</taxon>
        <taxon>Lachnospirales</taxon>
        <taxon>Lachnospiraceae</taxon>
        <taxon>Lachnospiraceae incertae sedis</taxon>
        <taxon>Candidatus Pullilachnospira</taxon>
    </lineage>
</organism>
<reference evidence="7" key="2">
    <citation type="journal article" date="2021" name="PeerJ">
        <title>Extensive microbial diversity within the chicken gut microbiome revealed by metagenomics and culture.</title>
        <authorList>
            <person name="Gilroy R."/>
            <person name="Ravi A."/>
            <person name="Getino M."/>
            <person name="Pursley I."/>
            <person name="Horton D.L."/>
            <person name="Alikhan N.F."/>
            <person name="Baker D."/>
            <person name="Gharbi K."/>
            <person name="Hall N."/>
            <person name="Watson M."/>
            <person name="Adriaenssens E.M."/>
            <person name="Foster-Nyarko E."/>
            <person name="Jarju S."/>
            <person name="Secka A."/>
            <person name="Antonio M."/>
            <person name="Oren A."/>
            <person name="Chaudhuri R.R."/>
            <person name="La Ragione R."/>
            <person name="Hildebrand F."/>
            <person name="Pallen M.J."/>
        </authorList>
    </citation>
    <scope>NUCLEOTIDE SEQUENCE</scope>
    <source>
        <strain evidence="7">ChiSjej5B23-6657</strain>
    </source>
</reference>
<gene>
    <name evidence="7" type="ORF">IAA55_09440</name>
</gene>
<feature type="binding site" evidence="4">
    <location>
        <begin position="19"/>
        <end position="23"/>
    </location>
    <ligand>
        <name>ATP</name>
        <dbReference type="ChEBI" id="CHEBI:30616"/>
    </ligand>
</feature>
<keyword evidence="2 4" id="KW-0547">Nucleotide-binding</keyword>
<evidence type="ECO:0000313" key="8">
    <source>
        <dbReference type="Proteomes" id="UP000823912"/>
    </source>
</evidence>
<dbReference type="EC" id="6.3.3.2" evidence="5"/>
<dbReference type="GO" id="GO:0035999">
    <property type="term" value="P:tetrahydrofolate interconversion"/>
    <property type="evidence" value="ECO:0007669"/>
    <property type="project" value="TreeGrafter"/>
</dbReference>
<proteinExistence type="inferred from homology"/>
<evidence type="ECO:0000256" key="6">
    <source>
        <dbReference type="SAM" id="MobiDB-lite"/>
    </source>
</evidence>
<evidence type="ECO:0000256" key="2">
    <source>
        <dbReference type="ARBA" id="ARBA00022741"/>
    </source>
</evidence>
<dbReference type="AlphaFoldDB" id="A0A9D1EAQ8"/>
<keyword evidence="3 4" id="KW-0067">ATP-binding</keyword>
<evidence type="ECO:0000313" key="7">
    <source>
        <dbReference type="EMBL" id="HIR71490.1"/>
    </source>
</evidence>
<dbReference type="EMBL" id="DVHM01000157">
    <property type="protein sequence ID" value="HIR71490.1"/>
    <property type="molecule type" value="Genomic_DNA"/>
</dbReference>
<dbReference type="NCBIfam" id="TIGR02727">
    <property type="entry name" value="MTHFS_bact"/>
    <property type="match status" value="1"/>
</dbReference>
<accession>A0A9D1EAQ8</accession>
<dbReference type="InterPro" id="IPR024185">
    <property type="entry name" value="FTHF_cligase-like_sf"/>
</dbReference>